<dbReference type="EMBL" id="CABFPH010000004">
    <property type="protein sequence ID" value="VUD69949.1"/>
    <property type="molecule type" value="Genomic_DNA"/>
</dbReference>
<keyword evidence="2" id="KW-0812">Transmembrane</keyword>
<keyword evidence="4" id="KW-1185">Reference proteome</keyword>
<reference evidence="3 4" key="1">
    <citation type="submission" date="2019-06" db="EMBL/GenBank/DDBJ databases">
        <authorList>
            <person name="Rodrigo-Torres L."/>
            <person name="Arahal R. D."/>
            <person name="Lucena T."/>
        </authorList>
    </citation>
    <scope>NUCLEOTIDE SEQUENCE [LARGE SCALE GENOMIC DNA]</scope>
    <source>
        <strain evidence="3 4">SB0023/3</strain>
    </source>
</reference>
<evidence type="ECO:0000256" key="2">
    <source>
        <dbReference type="SAM" id="Phobius"/>
    </source>
</evidence>
<name>A0A509E8X8_9HYPH</name>
<evidence type="ECO:0000313" key="3">
    <source>
        <dbReference type="EMBL" id="VUD69949.1"/>
    </source>
</evidence>
<gene>
    <name evidence="3" type="ORF">MET9862_00510</name>
</gene>
<keyword evidence="2" id="KW-1133">Transmembrane helix</keyword>
<evidence type="ECO:0000256" key="1">
    <source>
        <dbReference type="SAM" id="MobiDB-lite"/>
    </source>
</evidence>
<sequence>MPQMFDWIFFAIMLPFPAFLVWDYLANRAPGDRPLKQILFGPAIRGQGGNRLSEAGLSERSETAAPSGLA</sequence>
<feature type="region of interest" description="Disordered" evidence="1">
    <location>
        <begin position="44"/>
        <end position="70"/>
    </location>
</feature>
<proteinExistence type="predicted"/>
<dbReference type="AlphaFoldDB" id="A0A509E8X8"/>
<feature type="transmembrane region" description="Helical" evidence="2">
    <location>
        <begin position="6"/>
        <end position="26"/>
    </location>
</feature>
<protein>
    <submittedName>
        <fullName evidence="3">Uncharacterized protein</fullName>
    </submittedName>
</protein>
<organism evidence="3 4">
    <name type="scientific">Methylobacterium symbioticum</name>
    <dbReference type="NCBI Taxonomy" id="2584084"/>
    <lineage>
        <taxon>Bacteria</taxon>
        <taxon>Pseudomonadati</taxon>
        <taxon>Pseudomonadota</taxon>
        <taxon>Alphaproteobacteria</taxon>
        <taxon>Hyphomicrobiales</taxon>
        <taxon>Methylobacteriaceae</taxon>
        <taxon>Methylobacterium</taxon>
    </lineage>
</organism>
<evidence type="ECO:0000313" key="4">
    <source>
        <dbReference type="Proteomes" id="UP000410984"/>
    </source>
</evidence>
<accession>A0A509E8X8</accession>
<keyword evidence="2" id="KW-0472">Membrane</keyword>
<dbReference type="Proteomes" id="UP000410984">
    <property type="component" value="Unassembled WGS sequence"/>
</dbReference>